<evidence type="ECO:0000256" key="2">
    <source>
        <dbReference type="ARBA" id="ARBA00004370"/>
    </source>
</evidence>
<reference evidence="17" key="1">
    <citation type="submission" date="2018-04" db="EMBL/GenBank/DDBJ databases">
        <authorList>
            <person name="Cornet L."/>
        </authorList>
    </citation>
    <scope>NUCLEOTIDE SEQUENCE [LARGE SCALE GENOMIC DNA]</scope>
</reference>
<feature type="coiled-coil region" evidence="14">
    <location>
        <begin position="38"/>
        <end position="79"/>
    </location>
</feature>
<keyword evidence="10" id="KW-0902">Two-component regulatory system</keyword>
<evidence type="ECO:0000313" key="16">
    <source>
        <dbReference type="EMBL" id="PZO20566.1"/>
    </source>
</evidence>
<evidence type="ECO:0000259" key="15">
    <source>
        <dbReference type="PROSITE" id="PS50109"/>
    </source>
</evidence>
<dbReference type="InterPro" id="IPR003661">
    <property type="entry name" value="HisK_dim/P_dom"/>
</dbReference>
<sequence length="433" mass="47858">MQTVRVNTTLQNMRHMHSTPLPKSSIEPDIEPETANEIKVLQKANRILQKKLSRSERTRAEMERENQERENMLKRLLLEAEAQSASLTEAKAAADNANSAKSEFLANMSHELRTPLNGILGYAQILKHSDDLSRENQKGVEVISQCGSHLLTLINDILDLSKIEARRMDLHLTEFSLGTFLQGVAEMCQIRATQKNIEFVYEANALLPKSVCADEKRLRQVLINLLGNAIKFTDQGSVLFRVESATNSKHSLLKFSIRDTGVGMTAEQTQRIFQPFEQVGDDSRKAEGTGLGLAISTRIIELMGSELMVRSELGKGSHFSFSMAIGALEVLTDEELALREITSQLGQSVSATVVFSEAKGLNPSALTPTADEKAPSIAELASLQVFAQQGDLDAVLAEAQTLQDRYPQFIQSVITLAEDFRLKALLNLLGKHT</sequence>
<evidence type="ECO:0000256" key="1">
    <source>
        <dbReference type="ARBA" id="ARBA00000085"/>
    </source>
</evidence>
<dbReference type="PANTHER" id="PTHR45339:SF1">
    <property type="entry name" value="HYBRID SIGNAL TRANSDUCTION HISTIDINE KINASE J"/>
    <property type="match status" value="1"/>
</dbReference>
<dbReference type="AlphaFoldDB" id="A0A2W4UGZ3"/>
<accession>A0A2W4UGZ3</accession>
<keyword evidence="8" id="KW-0418">Kinase</keyword>
<dbReference type="FunFam" id="1.10.287.130:FF:000038">
    <property type="entry name" value="Sensory transduction histidine kinase"/>
    <property type="match status" value="1"/>
</dbReference>
<dbReference type="Pfam" id="PF00512">
    <property type="entry name" value="HisKA"/>
    <property type="match status" value="1"/>
</dbReference>
<comment type="similarity">
    <text evidence="3">In the N-terminal section; belongs to the phytochrome family.</text>
</comment>
<keyword evidence="14" id="KW-0175">Coiled coil</keyword>
<dbReference type="FunFam" id="3.30.565.10:FF:000010">
    <property type="entry name" value="Sensor histidine kinase RcsC"/>
    <property type="match status" value="1"/>
</dbReference>
<comment type="subcellular location">
    <subcellularLocation>
        <location evidence="2">Membrane</location>
    </subcellularLocation>
</comment>
<dbReference type="GO" id="GO:0016020">
    <property type="term" value="C:membrane"/>
    <property type="evidence" value="ECO:0007669"/>
    <property type="project" value="UniProtKB-SubCell"/>
</dbReference>
<dbReference type="SMART" id="SM00388">
    <property type="entry name" value="HisKA"/>
    <property type="match status" value="1"/>
</dbReference>
<feature type="domain" description="Histidine kinase" evidence="15">
    <location>
        <begin position="107"/>
        <end position="327"/>
    </location>
</feature>
<keyword evidence="12" id="KW-0131">Cell cycle</keyword>
<evidence type="ECO:0000256" key="6">
    <source>
        <dbReference type="ARBA" id="ARBA00022679"/>
    </source>
</evidence>
<dbReference type="EMBL" id="QBMC01000028">
    <property type="protein sequence ID" value="PZO20566.1"/>
    <property type="molecule type" value="Genomic_DNA"/>
</dbReference>
<dbReference type="PRINTS" id="PR00344">
    <property type="entry name" value="BCTRLSENSOR"/>
</dbReference>
<keyword evidence="5" id="KW-0597">Phosphoprotein</keyword>
<dbReference type="EC" id="2.7.13.3" evidence="4"/>
<dbReference type="GO" id="GO:0005524">
    <property type="term" value="F:ATP binding"/>
    <property type="evidence" value="ECO:0007669"/>
    <property type="project" value="UniProtKB-KW"/>
</dbReference>
<dbReference type="SUPFAM" id="SSF55874">
    <property type="entry name" value="ATPase domain of HSP90 chaperone/DNA topoisomerase II/histidine kinase"/>
    <property type="match status" value="1"/>
</dbReference>
<evidence type="ECO:0000256" key="9">
    <source>
        <dbReference type="ARBA" id="ARBA00022840"/>
    </source>
</evidence>
<organism evidence="16 17">
    <name type="scientific">Leptolyngbya foveolarum</name>
    <dbReference type="NCBI Taxonomy" id="47253"/>
    <lineage>
        <taxon>Bacteria</taxon>
        <taxon>Bacillati</taxon>
        <taxon>Cyanobacteriota</taxon>
        <taxon>Cyanophyceae</taxon>
        <taxon>Leptolyngbyales</taxon>
        <taxon>Leptolyngbyaceae</taxon>
        <taxon>Leptolyngbya group</taxon>
        <taxon>Leptolyngbya</taxon>
    </lineage>
</organism>
<evidence type="ECO:0000256" key="8">
    <source>
        <dbReference type="ARBA" id="ARBA00022777"/>
    </source>
</evidence>
<evidence type="ECO:0000256" key="4">
    <source>
        <dbReference type="ARBA" id="ARBA00012438"/>
    </source>
</evidence>
<dbReference type="Gene3D" id="3.30.565.10">
    <property type="entry name" value="Histidine kinase-like ATPase, C-terminal domain"/>
    <property type="match status" value="1"/>
</dbReference>
<evidence type="ECO:0000313" key="17">
    <source>
        <dbReference type="Proteomes" id="UP000249354"/>
    </source>
</evidence>
<dbReference type="InterPro" id="IPR036890">
    <property type="entry name" value="HATPase_C_sf"/>
</dbReference>
<gene>
    <name evidence="16" type="ORF">DCF25_06395</name>
</gene>
<dbReference type="Pfam" id="PF02518">
    <property type="entry name" value="HATPase_c"/>
    <property type="match status" value="1"/>
</dbReference>
<dbReference type="InterPro" id="IPR005467">
    <property type="entry name" value="His_kinase_dom"/>
</dbReference>
<dbReference type="CDD" id="cd16922">
    <property type="entry name" value="HATPase_EvgS-ArcB-TorS-like"/>
    <property type="match status" value="1"/>
</dbReference>
<evidence type="ECO:0000256" key="12">
    <source>
        <dbReference type="ARBA" id="ARBA00023306"/>
    </source>
</evidence>
<dbReference type="InterPro" id="IPR036097">
    <property type="entry name" value="HisK_dim/P_sf"/>
</dbReference>
<evidence type="ECO:0000256" key="10">
    <source>
        <dbReference type="ARBA" id="ARBA00023012"/>
    </source>
</evidence>
<keyword evidence="11" id="KW-0472">Membrane</keyword>
<name>A0A2W4UGZ3_9CYAN</name>
<dbReference type="InterPro" id="IPR003594">
    <property type="entry name" value="HATPase_dom"/>
</dbReference>
<evidence type="ECO:0000256" key="14">
    <source>
        <dbReference type="SAM" id="Coils"/>
    </source>
</evidence>
<reference evidence="16 17" key="2">
    <citation type="submission" date="2018-06" db="EMBL/GenBank/DDBJ databases">
        <title>Metagenomic assembly of (sub)arctic Cyanobacteria and their associated microbiome from non-axenic cultures.</title>
        <authorList>
            <person name="Baurain D."/>
        </authorList>
    </citation>
    <scope>NUCLEOTIDE SEQUENCE [LARGE SCALE GENOMIC DNA]</scope>
    <source>
        <strain evidence="16">ULC129bin1</strain>
    </source>
</reference>
<dbReference type="SMART" id="SM00387">
    <property type="entry name" value="HATPase_c"/>
    <property type="match status" value="1"/>
</dbReference>
<protein>
    <recommendedName>
        <fullName evidence="13">Circadian input-output histidine kinase CikA</fullName>
        <ecNumber evidence="4">2.7.13.3</ecNumber>
    </recommendedName>
</protein>
<keyword evidence="6" id="KW-0808">Transferase</keyword>
<proteinExistence type="inferred from homology"/>
<dbReference type="InterPro" id="IPR004358">
    <property type="entry name" value="Sig_transdc_His_kin-like_C"/>
</dbReference>
<evidence type="ECO:0000256" key="13">
    <source>
        <dbReference type="ARBA" id="ARBA00074306"/>
    </source>
</evidence>
<evidence type="ECO:0000256" key="7">
    <source>
        <dbReference type="ARBA" id="ARBA00022741"/>
    </source>
</evidence>
<dbReference type="CDD" id="cd00082">
    <property type="entry name" value="HisKA"/>
    <property type="match status" value="1"/>
</dbReference>
<evidence type="ECO:0000256" key="11">
    <source>
        <dbReference type="ARBA" id="ARBA00023136"/>
    </source>
</evidence>
<dbReference type="SUPFAM" id="SSF47384">
    <property type="entry name" value="Homodimeric domain of signal transducing histidine kinase"/>
    <property type="match status" value="1"/>
</dbReference>
<keyword evidence="9" id="KW-0067">ATP-binding</keyword>
<comment type="caution">
    <text evidence="16">The sequence shown here is derived from an EMBL/GenBank/DDBJ whole genome shotgun (WGS) entry which is preliminary data.</text>
</comment>
<keyword evidence="7" id="KW-0547">Nucleotide-binding</keyword>
<dbReference type="Gene3D" id="1.10.287.130">
    <property type="match status" value="1"/>
</dbReference>
<dbReference type="Proteomes" id="UP000249354">
    <property type="component" value="Unassembled WGS sequence"/>
</dbReference>
<dbReference type="PANTHER" id="PTHR45339">
    <property type="entry name" value="HYBRID SIGNAL TRANSDUCTION HISTIDINE KINASE J"/>
    <property type="match status" value="1"/>
</dbReference>
<dbReference type="GO" id="GO:0000155">
    <property type="term" value="F:phosphorelay sensor kinase activity"/>
    <property type="evidence" value="ECO:0007669"/>
    <property type="project" value="InterPro"/>
</dbReference>
<evidence type="ECO:0000256" key="5">
    <source>
        <dbReference type="ARBA" id="ARBA00022553"/>
    </source>
</evidence>
<comment type="catalytic activity">
    <reaction evidence="1">
        <text>ATP + protein L-histidine = ADP + protein N-phospho-L-histidine.</text>
        <dbReference type="EC" id="2.7.13.3"/>
    </reaction>
</comment>
<evidence type="ECO:0000256" key="3">
    <source>
        <dbReference type="ARBA" id="ARBA00006402"/>
    </source>
</evidence>
<dbReference type="PROSITE" id="PS50109">
    <property type="entry name" value="HIS_KIN"/>
    <property type="match status" value="1"/>
</dbReference>